<protein>
    <submittedName>
        <fullName evidence="2">18217_t:CDS:1</fullName>
    </submittedName>
</protein>
<evidence type="ECO:0000313" key="2">
    <source>
        <dbReference type="EMBL" id="CAG8640578.1"/>
    </source>
</evidence>
<dbReference type="EMBL" id="CAJVPY010005318">
    <property type="protein sequence ID" value="CAG8640578.1"/>
    <property type="molecule type" value="Genomic_DNA"/>
</dbReference>
<evidence type="ECO:0000313" key="3">
    <source>
        <dbReference type="Proteomes" id="UP000789405"/>
    </source>
</evidence>
<proteinExistence type="predicted"/>
<keyword evidence="3" id="KW-1185">Reference proteome</keyword>
<name>A0A9N9DMR3_9GLOM</name>
<organism evidence="2 3">
    <name type="scientific">Dentiscutata erythropus</name>
    <dbReference type="NCBI Taxonomy" id="1348616"/>
    <lineage>
        <taxon>Eukaryota</taxon>
        <taxon>Fungi</taxon>
        <taxon>Fungi incertae sedis</taxon>
        <taxon>Mucoromycota</taxon>
        <taxon>Glomeromycotina</taxon>
        <taxon>Glomeromycetes</taxon>
        <taxon>Diversisporales</taxon>
        <taxon>Gigasporaceae</taxon>
        <taxon>Dentiscutata</taxon>
    </lineage>
</organism>
<feature type="compositionally biased region" description="Polar residues" evidence="1">
    <location>
        <begin position="56"/>
        <end position="67"/>
    </location>
</feature>
<feature type="non-terminal residue" evidence="2">
    <location>
        <position position="107"/>
    </location>
</feature>
<dbReference type="Proteomes" id="UP000789405">
    <property type="component" value="Unassembled WGS sequence"/>
</dbReference>
<gene>
    <name evidence="2" type="ORF">DERYTH_LOCUS9632</name>
</gene>
<feature type="region of interest" description="Disordered" evidence="1">
    <location>
        <begin position="37"/>
        <end position="107"/>
    </location>
</feature>
<accession>A0A9N9DMR3</accession>
<comment type="caution">
    <text evidence="2">The sequence shown here is derived from an EMBL/GenBank/DDBJ whole genome shotgun (WGS) entry which is preliminary data.</text>
</comment>
<reference evidence="2" key="1">
    <citation type="submission" date="2021-06" db="EMBL/GenBank/DDBJ databases">
        <authorList>
            <person name="Kallberg Y."/>
            <person name="Tangrot J."/>
            <person name="Rosling A."/>
        </authorList>
    </citation>
    <scope>NUCLEOTIDE SEQUENCE</scope>
    <source>
        <strain evidence="2">MA453B</strain>
    </source>
</reference>
<feature type="compositionally biased region" description="Acidic residues" evidence="1">
    <location>
        <begin position="86"/>
        <end position="100"/>
    </location>
</feature>
<evidence type="ECO:0000256" key="1">
    <source>
        <dbReference type="SAM" id="MobiDB-lite"/>
    </source>
</evidence>
<sequence length="107" mass="12194">MESYETIGTSFSNYNPEEIMEMERYVFFDNIAEGSIQALPNDTKKKTNNEALIYQDSENPNDNTPESSEFADDNALDKNQIISEKENEDNNNEVLDDDETASIQALQ</sequence>
<dbReference type="OrthoDB" id="2437941at2759"/>
<dbReference type="AlphaFoldDB" id="A0A9N9DMR3"/>